<evidence type="ECO:0000313" key="2">
    <source>
        <dbReference type="Proteomes" id="UP001219585"/>
    </source>
</evidence>
<evidence type="ECO:0000313" key="1">
    <source>
        <dbReference type="EMBL" id="WDV08807.1"/>
    </source>
</evidence>
<sequence length="185" mass="21466">MTVMYFVRHAHAHYSVDEYHRPLSTQGIKDAERVTKLFKEKQIEAIYASPYRRAIQTVEGIAHAHHLPIQTVDALKERQLSSGEMTDFHAAIQRVWQEPSFAWEGGESNEQATARAVESLQSIILTHPQESLVLGTHGNIMVLMMQYFDARYDYAFWQQLTMPDIYKLTFQGLALQQVTRIWQEE</sequence>
<proteinExistence type="predicted"/>
<dbReference type="PANTHER" id="PTHR48100:SF59">
    <property type="entry name" value="ADENOSYLCOBALAMIN_ALPHA-RIBAZOLE PHOSPHATASE"/>
    <property type="match status" value="1"/>
</dbReference>
<dbReference type="PANTHER" id="PTHR48100">
    <property type="entry name" value="BROAD-SPECIFICITY PHOSPHATASE YOR283W-RELATED"/>
    <property type="match status" value="1"/>
</dbReference>
<dbReference type="InterPro" id="IPR029033">
    <property type="entry name" value="His_PPase_superfam"/>
</dbReference>
<dbReference type="InterPro" id="IPR050275">
    <property type="entry name" value="PGM_Phosphatase"/>
</dbReference>
<organism evidence="1 2">
    <name type="scientific">Lysinibacillus irui</name>
    <dbReference type="NCBI Taxonomy" id="2998077"/>
    <lineage>
        <taxon>Bacteria</taxon>
        <taxon>Bacillati</taxon>
        <taxon>Bacillota</taxon>
        <taxon>Bacilli</taxon>
        <taxon>Bacillales</taxon>
        <taxon>Bacillaceae</taxon>
        <taxon>Lysinibacillus</taxon>
    </lineage>
</organism>
<dbReference type="EMBL" id="CP113527">
    <property type="protein sequence ID" value="WDV08807.1"/>
    <property type="molecule type" value="Genomic_DNA"/>
</dbReference>
<reference evidence="1" key="1">
    <citation type="submission" date="2022-11" db="EMBL/GenBank/DDBJ databases">
        <title>Lysinibacillus irui.</title>
        <authorList>
            <person name="Akintayo S.O."/>
        </authorList>
    </citation>
    <scope>NUCLEOTIDE SEQUENCE</scope>
    <source>
        <strain evidence="1">IRB4-01</strain>
    </source>
</reference>
<accession>A0AAJ5RLW4</accession>
<gene>
    <name evidence="1" type="ORF">OU989_10150</name>
</gene>
<dbReference type="RefSeq" id="WP_274797019.1">
    <property type="nucleotide sequence ID" value="NZ_CP113527.1"/>
</dbReference>
<dbReference type="GO" id="GO:0005737">
    <property type="term" value="C:cytoplasm"/>
    <property type="evidence" value="ECO:0007669"/>
    <property type="project" value="TreeGrafter"/>
</dbReference>
<dbReference type="Pfam" id="PF00300">
    <property type="entry name" value="His_Phos_1"/>
    <property type="match status" value="1"/>
</dbReference>
<dbReference type="AlphaFoldDB" id="A0AAJ5RLW4"/>
<dbReference type="CDD" id="cd07067">
    <property type="entry name" value="HP_PGM_like"/>
    <property type="match status" value="1"/>
</dbReference>
<dbReference type="Gene3D" id="3.40.50.1240">
    <property type="entry name" value="Phosphoglycerate mutase-like"/>
    <property type="match status" value="1"/>
</dbReference>
<protein>
    <submittedName>
        <fullName evidence="1">Histidine phosphatase family protein</fullName>
    </submittedName>
</protein>
<name>A0AAJ5RLW4_9BACI</name>
<dbReference type="SMART" id="SM00855">
    <property type="entry name" value="PGAM"/>
    <property type="match status" value="1"/>
</dbReference>
<dbReference type="KEGG" id="liu:OU989_10150"/>
<dbReference type="Proteomes" id="UP001219585">
    <property type="component" value="Chromosome"/>
</dbReference>
<dbReference type="InterPro" id="IPR013078">
    <property type="entry name" value="His_Pase_superF_clade-1"/>
</dbReference>
<dbReference type="SUPFAM" id="SSF53254">
    <property type="entry name" value="Phosphoglycerate mutase-like"/>
    <property type="match status" value="1"/>
</dbReference>
<dbReference type="GO" id="GO:0016791">
    <property type="term" value="F:phosphatase activity"/>
    <property type="evidence" value="ECO:0007669"/>
    <property type="project" value="TreeGrafter"/>
</dbReference>